<keyword evidence="2" id="KW-1185">Reference proteome</keyword>
<dbReference type="Proteomes" id="UP000664167">
    <property type="component" value="Unassembled WGS sequence"/>
</dbReference>
<gene>
    <name evidence="1" type="ORF">J0695_04885</name>
</gene>
<dbReference type="AlphaFoldDB" id="A0A939JH41"/>
<organism evidence="1 2">
    <name type="scientific">Streptomyces beijiangensis</name>
    <dbReference type="NCBI Taxonomy" id="163361"/>
    <lineage>
        <taxon>Bacteria</taxon>
        <taxon>Bacillati</taxon>
        <taxon>Actinomycetota</taxon>
        <taxon>Actinomycetes</taxon>
        <taxon>Kitasatosporales</taxon>
        <taxon>Streptomycetaceae</taxon>
        <taxon>Streptomyces</taxon>
    </lineage>
</organism>
<dbReference type="EMBL" id="JAFLRJ010000036">
    <property type="protein sequence ID" value="MBO0511144.1"/>
    <property type="molecule type" value="Genomic_DNA"/>
</dbReference>
<protein>
    <submittedName>
        <fullName evidence="1">Uncharacterized protein</fullName>
    </submittedName>
</protein>
<proteinExistence type="predicted"/>
<accession>A0A939JH41</accession>
<comment type="caution">
    <text evidence="1">The sequence shown here is derived from an EMBL/GenBank/DDBJ whole genome shotgun (WGS) entry which is preliminary data.</text>
</comment>
<dbReference type="RefSeq" id="WP_206960491.1">
    <property type="nucleotide sequence ID" value="NZ_BAAAJJ010000012.1"/>
</dbReference>
<reference evidence="1" key="1">
    <citation type="submission" date="2021-03" db="EMBL/GenBank/DDBJ databases">
        <title>Streptomyces poriferae sp. nov., a novel marine sponge-derived Actinobacteria species with anti-MRSA activity.</title>
        <authorList>
            <person name="Sandoval-Powers M."/>
            <person name="Kralova S."/>
            <person name="Nguyen G.-S."/>
            <person name="Fawwal D."/>
            <person name="Degnes K."/>
            <person name="Klinkenberg G."/>
            <person name="Sletta H."/>
            <person name="Wentzel A."/>
            <person name="Liles M.R."/>
        </authorList>
    </citation>
    <scope>NUCLEOTIDE SEQUENCE</scope>
    <source>
        <strain evidence="1">DSM 41794</strain>
    </source>
</reference>
<evidence type="ECO:0000313" key="1">
    <source>
        <dbReference type="EMBL" id="MBO0511144.1"/>
    </source>
</evidence>
<sequence length="46" mass="5155">MTDDEFDRLMAELREAADHGRLPPAPEQDDEYAMLARHAEFGAGAH</sequence>
<evidence type="ECO:0000313" key="2">
    <source>
        <dbReference type="Proteomes" id="UP000664167"/>
    </source>
</evidence>
<name>A0A939JH41_9ACTN</name>